<comment type="caution">
    <text evidence="1">The sequence shown here is derived from an EMBL/GenBank/DDBJ whole genome shotgun (WGS) entry which is preliminary data.</text>
</comment>
<dbReference type="EMBL" id="JAINUF010000018">
    <property type="protein sequence ID" value="KAJ8338572.1"/>
    <property type="molecule type" value="Genomic_DNA"/>
</dbReference>
<reference evidence="1" key="1">
    <citation type="journal article" date="2023" name="Science">
        <title>Genome structures resolve the early diversification of teleost fishes.</title>
        <authorList>
            <person name="Parey E."/>
            <person name="Louis A."/>
            <person name="Montfort J."/>
            <person name="Bouchez O."/>
            <person name="Roques C."/>
            <person name="Iampietro C."/>
            <person name="Lluch J."/>
            <person name="Castinel A."/>
            <person name="Donnadieu C."/>
            <person name="Desvignes T."/>
            <person name="Floi Bucao C."/>
            <person name="Jouanno E."/>
            <person name="Wen M."/>
            <person name="Mejri S."/>
            <person name="Dirks R."/>
            <person name="Jansen H."/>
            <person name="Henkel C."/>
            <person name="Chen W.J."/>
            <person name="Zahm M."/>
            <person name="Cabau C."/>
            <person name="Klopp C."/>
            <person name="Thompson A.W."/>
            <person name="Robinson-Rechavi M."/>
            <person name="Braasch I."/>
            <person name="Lecointre G."/>
            <person name="Bobe J."/>
            <person name="Postlethwait J.H."/>
            <person name="Berthelot C."/>
            <person name="Roest Crollius H."/>
            <person name="Guiguen Y."/>
        </authorList>
    </citation>
    <scope>NUCLEOTIDE SEQUENCE</scope>
    <source>
        <strain evidence="1">WJC10195</strain>
    </source>
</reference>
<organism evidence="1 2">
    <name type="scientific">Synaphobranchus kaupii</name>
    <name type="common">Kaup's arrowtooth eel</name>
    <dbReference type="NCBI Taxonomy" id="118154"/>
    <lineage>
        <taxon>Eukaryota</taxon>
        <taxon>Metazoa</taxon>
        <taxon>Chordata</taxon>
        <taxon>Craniata</taxon>
        <taxon>Vertebrata</taxon>
        <taxon>Euteleostomi</taxon>
        <taxon>Actinopterygii</taxon>
        <taxon>Neopterygii</taxon>
        <taxon>Teleostei</taxon>
        <taxon>Anguilliformes</taxon>
        <taxon>Synaphobranchidae</taxon>
        <taxon>Synaphobranchus</taxon>
    </lineage>
</organism>
<name>A0A9Q1EH16_SYNKA</name>
<accession>A0A9Q1EH16</accession>
<keyword evidence="2" id="KW-1185">Reference proteome</keyword>
<proteinExistence type="predicted"/>
<dbReference type="Proteomes" id="UP001152622">
    <property type="component" value="Chromosome 18"/>
</dbReference>
<dbReference type="AlphaFoldDB" id="A0A9Q1EH16"/>
<sequence length="177" mass="19650">MSESLYDFRYGKANGTYIVLHPNGPGERDKRPLRRACQGYLPRLPDALLFRRNSVLSGKAAVAHVTLKTLLFAGRKMEAQRGERRLMGSRQNALSSISSVEVAQRSDAGIERGSLLIVKVLHTVTIRGWARSPKFKSQKGSLLFFSTEQDQQWGKQPCMGGQLKTEGRLATMQVTGS</sequence>
<evidence type="ECO:0000313" key="1">
    <source>
        <dbReference type="EMBL" id="KAJ8338572.1"/>
    </source>
</evidence>
<gene>
    <name evidence="1" type="ORF">SKAU_G00375380</name>
</gene>
<evidence type="ECO:0000313" key="2">
    <source>
        <dbReference type="Proteomes" id="UP001152622"/>
    </source>
</evidence>
<protein>
    <submittedName>
        <fullName evidence="1">Uncharacterized protein</fullName>
    </submittedName>
</protein>